<name>A0A382C2I2_9ZZZZ</name>
<feature type="compositionally biased region" description="Pro residues" evidence="1">
    <location>
        <begin position="305"/>
        <end position="314"/>
    </location>
</feature>
<feature type="non-terminal residue" evidence="3">
    <location>
        <position position="1"/>
    </location>
</feature>
<organism evidence="3">
    <name type="scientific">marine metagenome</name>
    <dbReference type="NCBI Taxonomy" id="408172"/>
    <lineage>
        <taxon>unclassified sequences</taxon>
        <taxon>metagenomes</taxon>
        <taxon>ecological metagenomes</taxon>
    </lineage>
</organism>
<dbReference type="InterPro" id="IPR003646">
    <property type="entry name" value="SH3-like_bac-type"/>
</dbReference>
<reference evidence="3" key="1">
    <citation type="submission" date="2018-05" db="EMBL/GenBank/DDBJ databases">
        <authorList>
            <person name="Lanie J.A."/>
            <person name="Ng W.-L."/>
            <person name="Kazmierczak K.M."/>
            <person name="Andrzejewski T.M."/>
            <person name="Davidsen T.M."/>
            <person name="Wayne K.J."/>
            <person name="Tettelin H."/>
            <person name="Glass J.I."/>
            <person name="Rusch D."/>
            <person name="Podicherti R."/>
            <person name="Tsui H.-C.T."/>
            <person name="Winkler M.E."/>
        </authorList>
    </citation>
    <scope>NUCLEOTIDE SEQUENCE</scope>
</reference>
<feature type="compositionally biased region" description="Basic and acidic residues" evidence="1">
    <location>
        <begin position="470"/>
        <end position="483"/>
    </location>
</feature>
<dbReference type="AlphaFoldDB" id="A0A382C2I2"/>
<evidence type="ECO:0000313" key="3">
    <source>
        <dbReference type="EMBL" id="SVB20276.1"/>
    </source>
</evidence>
<feature type="compositionally biased region" description="Acidic residues" evidence="1">
    <location>
        <begin position="460"/>
        <end position="469"/>
    </location>
</feature>
<dbReference type="PROSITE" id="PS51781">
    <property type="entry name" value="SH3B"/>
    <property type="match status" value="1"/>
</dbReference>
<proteinExistence type="predicted"/>
<dbReference type="SMART" id="SM00287">
    <property type="entry name" value="SH3b"/>
    <property type="match status" value="2"/>
</dbReference>
<protein>
    <recommendedName>
        <fullName evidence="2">SH3b domain-containing protein</fullName>
    </recommendedName>
</protein>
<feature type="compositionally biased region" description="Basic and acidic residues" evidence="1">
    <location>
        <begin position="279"/>
        <end position="295"/>
    </location>
</feature>
<evidence type="ECO:0000259" key="2">
    <source>
        <dbReference type="PROSITE" id="PS51781"/>
    </source>
</evidence>
<evidence type="ECO:0000256" key="1">
    <source>
        <dbReference type="SAM" id="MobiDB-lite"/>
    </source>
</evidence>
<feature type="region of interest" description="Disordered" evidence="1">
    <location>
        <begin position="445"/>
        <end position="483"/>
    </location>
</feature>
<gene>
    <name evidence="3" type="ORF">METZ01_LOCUS173130</name>
</gene>
<sequence length="483" mass="51256">VTPVPAPAVPAPIPAVPATPSLTPVIPVTPTPADAGPIIPAVGQNPLNEPQGGPFIGFGTINGMRVSARGKATIFSALVFQFNKNEPVNIVEEINIANPNAGEPRKWLRVQVPADAGVWVHADFLGAPFKKNARDANGQPVVFTYAKVKANLLNVRGGAGEHFPILGKLAAGSTVQISGRRNEKWVELYAPANATVYVASQFVTRKPGNQGAVEVPFDGVVEIPSIPPTANPPVAPITPTVPAETIVTIPAEVFGQPNGTSNEGVPIKRATTPPTRANGTDDKEAAAKAKAELAKSKLAKVQPTPAIPPPPTPQPAETAKPSEPLTIPKPVKPTKVAEANPNLPPASTEKPDTNEPPIRIVTREGYVRRTLEIQAPSGYVLEHVESGKKINYLLLDHPTLKLNWFIGQRVLVSGQEAIDVRHANTPVLKVKTLKGEVSKEALARITVTQSKEPEQAAEDKAEEEAEPESNEPKSDEPEKSDDK</sequence>
<dbReference type="EMBL" id="UINC01032505">
    <property type="protein sequence ID" value="SVB20276.1"/>
    <property type="molecule type" value="Genomic_DNA"/>
</dbReference>
<dbReference type="Gene3D" id="2.30.30.40">
    <property type="entry name" value="SH3 Domains"/>
    <property type="match status" value="1"/>
</dbReference>
<feature type="region of interest" description="Disordered" evidence="1">
    <location>
        <begin position="254"/>
        <end position="356"/>
    </location>
</feature>
<feature type="domain" description="SH3b" evidence="2">
    <location>
        <begin position="143"/>
        <end position="207"/>
    </location>
</feature>
<accession>A0A382C2I2</accession>